<keyword evidence="15" id="KW-0675">Receptor</keyword>
<dbReference type="EMBL" id="KZ502416">
    <property type="protein sequence ID" value="PKU79781.1"/>
    <property type="molecule type" value="Genomic_DNA"/>
</dbReference>
<evidence type="ECO:0000256" key="8">
    <source>
        <dbReference type="ARBA" id="ARBA00022840"/>
    </source>
</evidence>
<evidence type="ECO:0000256" key="11">
    <source>
        <dbReference type="ARBA" id="ARBA00047899"/>
    </source>
</evidence>
<dbReference type="GO" id="GO:0005524">
    <property type="term" value="F:ATP binding"/>
    <property type="evidence" value="ECO:0007669"/>
    <property type="project" value="UniProtKB-KW"/>
</dbReference>
<comment type="catalytic activity">
    <reaction evidence="12">
        <text>L-seryl-[protein] + ATP = O-phospho-L-seryl-[protein] + ADP + H(+)</text>
        <dbReference type="Rhea" id="RHEA:17989"/>
        <dbReference type="Rhea" id="RHEA-COMP:9863"/>
        <dbReference type="Rhea" id="RHEA-COMP:11604"/>
        <dbReference type="ChEBI" id="CHEBI:15378"/>
        <dbReference type="ChEBI" id="CHEBI:29999"/>
        <dbReference type="ChEBI" id="CHEBI:30616"/>
        <dbReference type="ChEBI" id="CHEBI:83421"/>
        <dbReference type="ChEBI" id="CHEBI:456216"/>
        <dbReference type="EC" id="2.7.11.1"/>
    </reaction>
</comment>
<dbReference type="InterPro" id="IPR000719">
    <property type="entry name" value="Prot_kinase_dom"/>
</dbReference>
<evidence type="ECO:0000313" key="15">
    <source>
        <dbReference type="EMBL" id="PKU79781.1"/>
    </source>
</evidence>
<keyword evidence="9" id="KW-1133">Transmembrane helix</keyword>
<gene>
    <name evidence="15" type="ORF">MA16_Dca026052</name>
</gene>
<name>A0A2I0WVV7_9ASPA</name>
<feature type="region of interest" description="Disordered" evidence="13">
    <location>
        <begin position="1"/>
        <end position="23"/>
    </location>
</feature>
<dbReference type="PANTHER" id="PTHR47982:SF70">
    <property type="entry name" value="PROTEIN KINASE SUPERFAMILY PROTEIN"/>
    <property type="match status" value="1"/>
</dbReference>
<reference evidence="15 16" key="1">
    <citation type="journal article" date="2016" name="Sci. Rep.">
        <title>The Dendrobium catenatum Lindl. genome sequence provides insights into polysaccharide synthase, floral development and adaptive evolution.</title>
        <authorList>
            <person name="Zhang G.Q."/>
            <person name="Xu Q."/>
            <person name="Bian C."/>
            <person name="Tsai W.C."/>
            <person name="Yeh C.M."/>
            <person name="Liu K.W."/>
            <person name="Yoshida K."/>
            <person name="Zhang L.S."/>
            <person name="Chang S.B."/>
            <person name="Chen F."/>
            <person name="Shi Y."/>
            <person name="Su Y.Y."/>
            <person name="Zhang Y.Q."/>
            <person name="Chen L.J."/>
            <person name="Yin Y."/>
            <person name="Lin M."/>
            <person name="Huang H."/>
            <person name="Deng H."/>
            <person name="Wang Z.W."/>
            <person name="Zhu S.L."/>
            <person name="Zhao X."/>
            <person name="Deng C."/>
            <person name="Niu S.C."/>
            <person name="Huang J."/>
            <person name="Wang M."/>
            <person name="Liu G.H."/>
            <person name="Yang H.J."/>
            <person name="Xiao X.J."/>
            <person name="Hsiao Y.Y."/>
            <person name="Wu W.L."/>
            <person name="Chen Y.Y."/>
            <person name="Mitsuda N."/>
            <person name="Ohme-Takagi M."/>
            <person name="Luo Y.B."/>
            <person name="Van de Peer Y."/>
            <person name="Liu Z.J."/>
        </authorList>
    </citation>
    <scope>NUCLEOTIDE SEQUENCE [LARGE SCALE GENOMIC DNA]</scope>
    <source>
        <tissue evidence="15">The whole plant</tissue>
    </source>
</reference>
<dbReference type="SUPFAM" id="SSF56112">
    <property type="entry name" value="Protein kinase-like (PK-like)"/>
    <property type="match status" value="1"/>
</dbReference>
<evidence type="ECO:0000256" key="5">
    <source>
        <dbReference type="ARBA" id="ARBA00022692"/>
    </source>
</evidence>
<keyword evidence="5" id="KW-0812">Transmembrane</keyword>
<evidence type="ECO:0000256" key="3">
    <source>
        <dbReference type="ARBA" id="ARBA00022527"/>
    </source>
</evidence>
<protein>
    <recommendedName>
        <fullName evidence="2">non-specific serine/threonine protein kinase</fullName>
        <ecNumber evidence="2">2.7.11.1</ecNumber>
    </recommendedName>
</protein>
<dbReference type="InterPro" id="IPR001245">
    <property type="entry name" value="Ser-Thr/Tyr_kinase_cat_dom"/>
</dbReference>
<organism evidence="15 16">
    <name type="scientific">Dendrobium catenatum</name>
    <dbReference type="NCBI Taxonomy" id="906689"/>
    <lineage>
        <taxon>Eukaryota</taxon>
        <taxon>Viridiplantae</taxon>
        <taxon>Streptophyta</taxon>
        <taxon>Embryophyta</taxon>
        <taxon>Tracheophyta</taxon>
        <taxon>Spermatophyta</taxon>
        <taxon>Magnoliopsida</taxon>
        <taxon>Liliopsida</taxon>
        <taxon>Asparagales</taxon>
        <taxon>Orchidaceae</taxon>
        <taxon>Epidendroideae</taxon>
        <taxon>Malaxideae</taxon>
        <taxon>Dendrobiinae</taxon>
        <taxon>Dendrobium</taxon>
    </lineage>
</organism>
<reference evidence="15 16" key="2">
    <citation type="journal article" date="2017" name="Nature">
        <title>The Apostasia genome and the evolution of orchids.</title>
        <authorList>
            <person name="Zhang G.Q."/>
            <person name="Liu K.W."/>
            <person name="Li Z."/>
            <person name="Lohaus R."/>
            <person name="Hsiao Y.Y."/>
            <person name="Niu S.C."/>
            <person name="Wang J.Y."/>
            <person name="Lin Y.C."/>
            <person name="Xu Q."/>
            <person name="Chen L.J."/>
            <person name="Yoshida K."/>
            <person name="Fujiwara S."/>
            <person name="Wang Z.W."/>
            <person name="Zhang Y.Q."/>
            <person name="Mitsuda N."/>
            <person name="Wang M."/>
            <person name="Liu G.H."/>
            <person name="Pecoraro L."/>
            <person name="Huang H.X."/>
            <person name="Xiao X.J."/>
            <person name="Lin M."/>
            <person name="Wu X.Y."/>
            <person name="Wu W.L."/>
            <person name="Chen Y.Y."/>
            <person name="Chang S.B."/>
            <person name="Sakamoto S."/>
            <person name="Ohme-Takagi M."/>
            <person name="Yagi M."/>
            <person name="Zeng S.J."/>
            <person name="Shen C.Y."/>
            <person name="Yeh C.M."/>
            <person name="Luo Y.B."/>
            <person name="Tsai W.C."/>
            <person name="Van de Peer Y."/>
            <person name="Liu Z.J."/>
        </authorList>
    </citation>
    <scope>NUCLEOTIDE SEQUENCE [LARGE SCALE GENOMIC DNA]</scope>
    <source>
        <tissue evidence="15">The whole plant</tissue>
    </source>
</reference>
<keyword evidence="10" id="KW-0472">Membrane</keyword>
<comment type="catalytic activity">
    <reaction evidence="11">
        <text>L-threonyl-[protein] + ATP = O-phospho-L-threonyl-[protein] + ADP + H(+)</text>
        <dbReference type="Rhea" id="RHEA:46608"/>
        <dbReference type="Rhea" id="RHEA-COMP:11060"/>
        <dbReference type="Rhea" id="RHEA-COMP:11605"/>
        <dbReference type="ChEBI" id="CHEBI:15378"/>
        <dbReference type="ChEBI" id="CHEBI:30013"/>
        <dbReference type="ChEBI" id="CHEBI:30616"/>
        <dbReference type="ChEBI" id="CHEBI:61977"/>
        <dbReference type="ChEBI" id="CHEBI:456216"/>
        <dbReference type="EC" id="2.7.11.1"/>
    </reaction>
</comment>
<evidence type="ECO:0000313" key="16">
    <source>
        <dbReference type="Proteomes" id="UP000233837"/>
    </source>
</evidence>
<comment type="subcellular location">
    <subcellularLocation>
        <location evidence="1">Cell membrane</location>
        <topology evidence="1">Single-pass membrane protein</topology>
    </subcellularLocation>
</comment>
<dbReference type="InterPro" id="IPR011009">
    <property type="entry name" value="Kinase-like_dom_sf"/>
</dbReference>
<dbReference type="GO" id="GO:0004674">
    <property type="term" value="F:protein serine/threonine kinase activity"/>
    <property type="evidence" value="ECO:0007669"/>
    <property type="project" value="UniProtKB-KW"/>
</dbReference>
<keyword evidence="4" id="KW-0808">Transferase</keyword>
<accession>A0A2I0WVV7</accession>
<dbReference type="Pfam" id="PF07714">
    <property type="entry name" value="PK_Tyr_Ser-Thr"/>
    <property type="match status" value="1"/>
</dbReference>
<evidence type="ECO:0000256" key="13">
    <source>
        <dbReference type="SAM" id="MobiDB-lite"/>
    </source>
</evidence>
<sequence length="165" mass="18588">MRNPKHYRSSGVAASSADRTPKSSASRRLNLDLQISYSEVIFATNNFEENLFIGAAGFSKVYKGVLGDGTKVAVKRDVPGSRQGYPEFQTEIVVLSRIRHQYLVSLIGYCEDHSEMILVYEYIEKRHSKELSLRLQSPLFVLKTKITTGHYISMGCKSACSCSYY</sequence>
<dbReference type="AlphaFoldDB" id="A0A2I0WVV7"/>
<evidence type="ECO:0000256" key="10">
    <source>
        <dbReference type="ARBA" id="ARBA00023136"/>
    </source>
</evidence>
<evidence type="ECO:0000256" key="12">
    <source>
        <dbReference type="ARBA" id="ARBA00048679"/>
    </source>
</evidence>
<evidence type="ECO:0000256" key="9">
    <source>
        <dbReference type="ARBA" id="ARBA00022989"/>
    </source>
</evidence>
<evidence type="ECO:0000256" key="6">
    <source>
        <dbReference type="ARBA" id="ARBA00022741"/>
    </source>
</evidence>
<keyword evidence="6" id="KW-0547">Nucleotide-binding</keyword>
<dbReference type="PROSITE" id="PS50011">
    <property type="entry name" value="PROTEIN_KINASE_DOM"/>
    <property type="match status" value="1"/>
</dbReference>
<evidence type="ECO:0000256" key="1">
    <source>
        <dbReference type="ARBA" id="ARBA00004162"/>
    </source>
</evidence>
<dbReference type="PANTHER" id="PTHR47982">
    <property type="entry name" value="PROLINE-RICH RECEPTOR-LIKE PROTEIN KINASE PERK4"/>
    <property type="match status" value="1"/>
</dbReference>
<dbReference type="InterPro" id="IPR047117">
    <property type="entry name" value="PERK1-13-like"/>
</dbReference>
<evidence type="ECO:0000256" key="2">
    <source>
        <dbReference type="ARBA" id="ARBA00012513"/>
    </source>
</evidence>
<dbReference type="GO" id="GO:0005886">
    <property type="term" value="C:plasma membrane"/>
    <property type="evidence" value="ECO:0007669"/>
    <property type="project" value="UniProtKB-SubCell"/>
</dbReference>
<dbReference type="FunFam" id="3.30.200.20:FF:000039">
    <property type="entry name" value="receptor-like protein kinase FERONIA"/>
    <property type="match status" value="1"/>
</dbReference>
<dbReference type="EC" id="2.7.11.1" evidence="2"/>
<evidence type="ECO:0000256" key="4">
    <source>
        <dbReference type="ARBA" id="ARBA00022679"/>
    </source>
</evidence>
<keyword evidence="8" id="KW-0067">ATP-binding</keyword>
<keyword evidence="3" id="KW-0723">Serine/threonine-protein kinase</keyword>
<dbReference type="OrthoDB" id="4062651at2759"/>
<proteinExistence type="predicted"/>
<dbReference type="Proteomes" id="UP000233837">
    <property type="component" value="Unassembled WGS sequence"/>
</dbReference>
<keyword evidence="7 15" id="KW-0418">Kinase</keyword>
<keyword evidence="16" id="KW-1185">Reference proteome</keyword>
<evidence type="ECO:0000259" key="14">
    <source>
        <dbReference type="PROSITE" id="PS50011"/>
    </source>
</evidence>
<feature type="domain" description="Protein kinase" evidence="14">
    <location>
        <begin position="47"/>
        <end position="165"/>
    </location>
</feature>
<dbReference type="Gene3D" id="3.30.200.20">
    <property type="entry name" value="Phosphorylase Kinase, domain 1"/>
    <property type="match status" value="1"/>
</dbReference>
<evidence type="ECO:0000256" key="7">
    <source>
        <dbReference type="ARBA" id="ARBA00022777"/>
    </source>
</evidence>